<keyword evidence="1" id="KW-0378">Hydrolase</keyword>
<dbReference type="InterPro" id="IPR000086">
    <property type="entry name" value="NUDIX_hydrolase_dom"/>
</dbReference>
<organism evidence="4 5">
    <name type="scientific">Castilleja foliolosa</name>
    <dbReference type="NCBI Taxonomy" id="1961234"/>
    <lineage>
        <taxon>Eukaryota</taxon>
        <taxon>Viridiplantae</taxon>
        <taxon>Streptophyta</taxon>
        <taxon>Embryophyta</taxon>
        <taxon>Tracheophyta</taxon>
        <taxon>Spermatophyta</taxon>
        <taxon>Magnoliopsida</taxon>
        <taxon>eudicotyledons</taxon>
        <taxon>Gunneridae</taxon>
        <taxon>Pentapetalae</taxon>
        <taxon>asterids</taxon>
        <taxon>lamiids</taxon>
        <taxon>Lamiales</taxon>
        <taxon>Orobanchaceae</taxon>
        <taxon>Pedicularideae</taxon>
        <taxon>Castillejinae</taxon>
        <taxon>Castilleja</taxon>
    </lineage>
</organism>
<dbReference type="InterPro" id="IPR020084">
    <property type="entry name" value="NUDIX_hydrolase_CS"/>
</dbReference>
<dbReference type="EMBL" id="JAVIJP010000025">
    <property type="protein sequence ID" value="KAL3637415.1"/>
    <property type="molecule type" value="Genomic_DNA"/>
</dbReference>
<dbReference type="InterPro" id="IPR036513">
    <property type="entry name" value="STAS_dom_sf"/>
</dbReference>
<dbReference type="InterPro" id="IPR015797">
    <property type="entry name" value="NUDIX_hydrolase-like_dom_sf"/>
</dbReference>
<evidence type="ECO:0000259" key="2">
    <source>
        <dbReference type="PROSITE" id="PS50801"/>
    </source>
</evidence>
<dbReference type="PANTHER" id="PTHR13994">
    <property type="entry name" value="NUDIX HYDROLASE RELATED"/>
    <property type="match status" value="1"/>
</dbReference>
<gene>
    <name evidence="4" type="ORF">CASFOL_018583</name>
</gene>
<protein>
    <recommendedName>
        <fullName evidence="6">Nudix hydrolase domain-containing protein</fullName>
    </recommendedName>
</protein>
<dbReference type="Pfam" id="PF01740">
    <property type="entry name" value="STAS"/>
    <property type="match status" value="1"/>
</dbReference>
<dbReference type="InterPro" id="IPR002645">
    <property type="entry name" value="STAS_dom"/>
</dbReference>
<dbReference type="Pfam" id="PF00293">
    <property type="entry name" value="NUDIX"/>
    <property type="match status" value="1"/>
</dbReference>
<proteinExistence type="predicted"/>
<dbReference type="SUPFAM" id="SSF55811">
    <property type="entry name" value="Nudix"/>
    <property type="match status" value="1"/>
</dbReference>
<evidence type="ECO:0000313" key="4">
    <source>
        <dbReference type="EMBL" id="KAL3637415.1"/>
    </source>
</evidence>
<keyword evidence="5" id="KW-1185">Reference proteome</keyword>
<evidence type="ECO:0008006" key="6">
    <source>
        <dbReference type="Google" id="ProtNLM"/>
    </source>
</evidence>
<dbReference type="PROSITE" id="PS00893">
    <property type="entry name" value="NUDIX_BOX"/>
    <property type="match status" value="1"/>
</dbReference>
<reference evidence="5" key="1">
    <citation type="journal article" date="2024" name="IScience">
        <title>Strigolactones Initiate the Formation of Haustorium-like Structures in Castilleja.</title>
        <authorList>
            <person name="Buerger M."/>
            <person name="Peterson D."/>
            <person name="Chory J."/>
        </authorList>
    </citation>
    <scope>NUCLEOTIDE SEQUENCE [LARGE SCALE GENOMIC DNA]</scope>
</reference>
<feature type="domain" description="Nudix hydrolase" evidence="3">
    <location>
        <begin position="18"/>
        <end position="201"/>
    </location>
</feature>
<sequence length="211" mass="24075">MRMNWDKVKTIFLPTEKPMNLDACAPLIATLPLELLAVLEKHGRLKGTGVWKIPTGVLEEGEDIFSGAIREVKEETGIDTEFIDVVAFRWMPISEYAAQHFAKEHSVFKYAADFCLAKVDIGYTGFTPLPISSYSIMRVLLFVARPRTLVLGNIPDTKVYRNVDHYENANNVPEILILEIDSPIYFANSNYLRERFSRWIDDEEEKIKSSG</sequence>
<evidence type="ECO:0000256" key="1">
    <source>
        <dbReference type="ARBA" id="ARBA00022801"/>
    </source>
</evidence>
<dbReference type="InterPro" id="IPR003293">
    <property type="entry name" value="Nudix_hydrolase6-like"/>
</dbReference>
<feature type="domain" description="STAS" evidence="2">
    <location>
        <begin position="165"/>
        <end position="211"/>
    </location>
</feature>
<accession>A0ABD3D552</accession>
<comment type="caution">
    <text evidence="4">The sequence shown here is derived from an EMBL/GenBank/DDBJ whole genome shotgun (WGS) entry which is preliminary data.</text>
</comment>
<dbReference type="AlphaFoldDB" id="A0ABD3D552"/>
<dbReference type="PROSITE" id="PS51462">
    <property type="entry name" value="NUDIX"/>
    <property type="match status" value="1"/>
</dbReference>
<evidence type="ECO:0000313" key="5">
    <source>
        <dbReference type="Proteomes" id="UP001632038"/>
    </source>
</evidence>
<dbReference type="Gene3D" id="3.30.750.24">
    <property type="entry name" value="STAS domain"/>
    <property type="match status" value="1"/>
</dbReference>
<dbReference type="PANTHER" id="PTHR13994:SF30">
    <property type="entry name" value="NUDIX HYDROLASE 10"/>
    <property type="match status" value="1"/>
</dbReference>
<name>A0ABD3D552_9LAMI</name>
<evidence type="ECO:0000259" key="3">
    <source>
        <dbReference type="PROSITE" id="PS51462"/>
    </source>
</evidence>
<dbReference type="Proteomes" id="UP001632038">
    <property type="component" value="Unassembled WGS sequence"/>
</dbReference>
<dbReference type="PROSITE" id="PS50801">
    <property type="entry name" value="STAS"/>
    <property type="match status" value="1"/>
</dbReference>
<dbReference type="GO" id="GO:0016787">
    <property type="term" value="F:hydrolase activity"/>
    <property type="evidence" value="ECO:0007669"/>
    <property type="project" value="UniProtKB-KW"/>
</dbReference>
<dbReference type="Gene3D" id="3.90.79.10">
    <property type="entry name" value="Nucleoside Triphosphate Pyrophosphohydrolase"/>
    <property type="match status" value="1"/>
</dbReference>